<dbReference type="RefSeq" id="WP_110670272.1">
    <property type="nucleotide sequence ID" value="NZ_PYBW01000050.1"/>
</dbReference>
<feature type="transmembrane region" description="Helical" evidence="2">
    <location>
        <begin position="197"/>
        <end position="217"/>
    </location>
</feature>
<feature type="transmembrane region" description="Helical" evidence="2">
    <location>
        <begin position="41"/>
        <end position="60"/>
    </location>
</feature>
<name>A0A2V4N9Y6_9ACTN</name>
<evidence type="ECO:0000313" key="4">
    <source>
        <dbReference type="Proteomes" id="UP000248039"/>
    </source>
</evidence>
<feature type="compositionally biased region" description="Basic residues" evidence="1">
    <location>
        <begin position="1"/>
        <end position="12"/>
    </location>
</feature>
<dbReference type="Proteomes" id="UP000248039">
    <property type="component" value="Unassembled WGS sequence"/>
</dbReference>
<proteinExistence type="predicted"/>
<protein>
    <submittedName>
        <fullName evidence="3">Uncharacterized protein</fullName>
    </submittedName>
</protein>
<comment type="caution">
    <text evidence="3">The sequence shown here is derived from an EMBL/GenBank/DDBJ whole genome shotgun (WGS) entry which is preliminary data.</text>
</comment>
<keyword evidence="4" id="KW-1185">Reference proteome</keyword>
<keyword evidence="2" id="KW-0812">Transmembrane</keyword>
<evidence type="ECO:0000256" key="2">
    <source>
        <dbReference type="SAM" id="Phobius"/>
    </source>
</evidence>
<gene>
    <name evidence="3" type="ORF">C7C46_16260</name>
</gene>
<organism evidence="3 4">
    <name type="scientific">Streptomyces tateyamensis</name>
    <dbReference type="NCBI Taxonomy" id="565073"/>
    <lineage>
        <taxon>Bacteria</taxon>
        <taxon>Bacillati</taxon>
        <taxon>Actinomycetota</taxon>
        <taxon>Actinomycetes</taxon>
        <taxon>Kitasatosporales</taxon>
        <taxon>Streptomycetaceae</taxon>
        <taxon>Streptomyces</taxon>
    </lineage>
</organism>
<dbReference type="AlphaFoldDB" id="A0A2V4N9Y6"/>
<feature type="transmembrane region" description="Helical" evidence="2">
    <location>
        <begin position="92"/>
        <end position="111"/>
    </location>
</feature>
<feature type="transmembrane region" description="Helical" evidence="2">
    <location>
        <begin position="66"/>
        <end position="85"/>
    </location>
</feature>
<accession>A0A2V4N9Y6</accession>
<dbReference type="EMBL" id="PYBW01000050">
    <property type="protein sequence ID" value="PYC78388.1"/>
    <property type="molecule type" value="Genomic_DNA"/>
</dbReference>
<dbReference type="OrthoDB" id="4173225at2"/>
<evidence type="ECO:0000313" key="3">
    <source>
        <dbReference type="EMBL" id="PYC78388.1"/>
    </source>
</evidence>
<reference evidence="3 4" key="1">
    <citation type="submission" date="2018-03" db="EMBL/GenBank/DDBJ databases">
        <title>Bioinformatic expansion and discovery of thiopeptide antibiotics.</title>
        <authorList>
            <person name="Schwalen C.J."/>
            <person name="Hudson G.A."/>
            <person name="Mitchell D.A."/>
        </authorList>
    </citation>
    <scope>NUCLEOTIDE SEQUENCE [LARGE SCALE GENOMIC DNA]</scope>
    <source>
        <strain evidence="3 4">ATCC 21389</strain>
    </source>
</reference>
<keyword evidence="2" id="KW-0472">Membrane</keyword>
<evidence type="ECO:0000256" key="1">
    <source>
        <dbReference type="SAM" id="MobiDB-lite"/>
    </source>
</evidence>
<feature type="compositionally biased region" description="Basic and acidic residues" evidence="1">
    <location>
        <begin position="13"/>
        <end position="23"/>
    </location>
</feature>
<sequence>MASRPNKKRKRPLAPDHRPEPKPYRRGRREQVLSAGARRRCALLAAAAPVLLIGAALLGSNQDIGGYGYVPGIVLLITALVLVLFGGANGWLLIGATFCSIAVLAIPGPLLDAELMVHRGVRVETTVVAVHRSKGKHGPTYSCDLRRDDGVPLAHPALGTNDCYGSNDLGSHKEVMVDPGGWAGLDPADTDYSGLDLGIGALAGATVGYELFVWLAARRGQRRAAAGLD</sequence>
<keyword evidence="2" id="KW-1133">Transmembrane helix</keyword>
<feature type="region of interest" description="Disordered" evidence="1">
    <location>
        <begin position="1"/>
        <end position="27"/>
    </location>
</feature>